<feature type="transmembrane region" description="Helical" evidence="1">
    <location>
        <begin position="61"/>
        <end position="81"/>
    </location>
</feature>
<evidence type="ECO:0000256" key="1">
    <source>
        <dbReference type="SAM" id="Phobius"/>
    </source>
</evidence>
<feature type="transmembrane region" description="Helical" evidence="1">
    <location>
        <begin position="87"/>
        <end position="108"/>
    </location>
</feature>
<keyword evidence="1" id="KW-0472">Membrane</keyword>
<feature type="transmembrane region" description="Helical" evidence="1">
    <location>
        <begin position="191"/>
        <end position="214"/>
    </location>
</feature>
<feature type="transmembrane region" description="Helical" evidence="1">
    <location>
        <begin position="277"/>
        <end position="296"/>
    </location>
</feature>
<dbReference type="InterPro" id="IPR025291">
    <property type="entry name" value="DUF4153"/>
</dbReference>
<comment type="caution">
    <text evidence="2">The sequence shown here is derived from an EMBL/GenBank/DDBJ whole genome shotgun (WGS) entry which is preliminary data.</text>
</comment>
<dbReference type="Proteomes" id="UP000824074">
    <property type="component" value="Unassembled WGS sequence"/>
</dbReference>
<sequence length="404" mass="46958">MEESKIKKDSIFVPLISAILIVIIGSLDVNWYFKNVCFPFLALLLCSIILVMDDKDVNKKAYFMLIPIILILISNVILGFFDCEIAQVNMILNLIVLPILISTFLFLLTNKNYVVSLKNISFMFKLFPHHIFKNFKYLKIRSVSGKMGNVLKVIAGTLIGLVFSVIIILLLSSADDYFSEFMDKILFSFDFNLGNIIKFVIYFIILFSIGINLLRNRNLKMKETKYKFIDNTIVISMLSVVNFVFVLFLISEVSKLCGNFLQIPDGYIYSSYAREGFFQLLFVTLINFSIILYLMYKTKNIEKSKLTKNLVLLLVVFSAFLIFNSYYRMFLYIERFGFTILRLQVILFLAMELILFMLVAKKILKGLNHDGIKFLMVMTIFYVLNLYVCNDWFIGLVNKLWISM</sequence>
<feature type="transmembrane region" description="Helical" evidence="1">
    <location>
        <begin position="150"/>
        <end position="171"/>
    </location>
</feature>
<proteinExistence type="predicted"/>
<feature type="transmembrane region" description="Helical" evidence="1">
    <location>
        <begin position="339"/>
        <end position="360"/>
    </location>
</feature>
<evidence type="ECO:0000313" key="3">
    <source>
        <dbReference type="Proteomes" id="UP000824074"/>
    </source>
</evidence>
<name>A0A9D1IP61_9FIRM</name>
<gene>
    <name evidence="2" type="ORF">IAB68_02755</name>
</gene>
<feature type="transmembrane region" description="Helical" evidence="1">
    <location>
        <begin position="226"/>
        <end position="250"/>
    </location>
</feature>
<keyword evidence="1" id="KW-0812">Transmembrane</keyword>
<feature type="transmembrane region" description="Helical" evidence="1">
    <location>
        <begin position="308"/>
        <end position="327"/>
    </location>
</feature>
<keyword evidence="1" id="KW-1133">Transmembrane helix</keyword>
<dbReference type="AlphaFoldDB" id="A0A9D1IP61"/>
<evidence type="ECO:0000313" key="2">
    <source>
        <dbReference type="EMBL" id="HIU40206.1"/>
    </source>
</evidence>
<dbReference type="Pfam" id="PF13687">
    <property type="entry name" value="DUF4153"/>
    <property type="match status" value="1"/>
</dbReference>
<protein>
    <submittedName>
        <fullName evidence="2">DUF4173 domain-containing protein</fullName>
    </submittedName>
</protein>
<reference evidence="2" key="1">
    <citation type="submission" date="2020-10" db="EMBL/GenBank/DDBJ databases">
        <authorList>
            <person name="Gilroy R."/>
        </authorList>
    </citation>
    <scope>NUCLEOTIDE SEQUENCE</scope>
    <source>
        <strain evidence="2">CHK193-30670</strain>
    </source>
</reference>
<feature type="transmembrane region" description="Helical" evidence="1">
    <location>
        <begin position="372"/>
        <end position="394"/>
    </location>
</feature>
<organism evidence="2 3">
    <name type="scientific">Candidatus Aphodocola excrementigallinarum</name>
    <dbReference type="NCBI Taxonomy" id="2840670"/>
    <lineage>
        <taxon>Bacteria</taxon>
        <taxon>Bacillati</taxon>
        <taxon>Bacillota</taxon>
        <taxon>Bacilli</taxon>
        <taxon>Candidatus Aphodocola</taxon>
    </lineage>
</organism>
<reference evidence="2" key="2">
    <citation type="journal article" date="2021" name="PeerJ">
        <title>Extensive microbial diversity within the chicken gut microbiome revealed by metagenomics and culture.</title>
        <authorList>
            <person name="Gilroy R."/>
            <person name="Ravi A."/>
            <person name="Getino M."/>
            <person name="Pursley I."/>
            <person name="Horton D.L."/>
            <person name="Alikhan N.F."/>
            <person name="Baker D."/>
            <person name="Gharbi K."/>
            <person name="Hall N."/>
            <person name="Watson M."/>
            <person name="Adriaenssens E.M."/>
            <person name="Foster-Nyarko E."/>
            <person name="Jarju S."/>
            <person name="Secka A."/>
            <person name="Antonio M."/>
            <person name="Oren A."/>
            <person name="Chaudhuri R.R."/>
            <person name="La Ragione R."/>
            <person name="Hildebrand F."/>
            <person name="Pallen M.J."/>
        </authorList>
    </citation>
    <scope>NUCLEOTIDE SEQUENCE</scope>
    <source>
        <strain evidence="2">CHK193-30670</strain>
    </source>
</reference>
<accession>A0A9D1IP61</accession>
<dbReference type="EMBL" id="DVMT01000028">
    <property type="protein sequence ID" value="HIU40206.1"/>
    <property type="molecule type" value="Genomic_DNA"/>
</dbReference>
<feature type="transmembrane region" description="Helical" evidence="1">
    <location>
        <begin position="12"/>
        <end position="32"/>
    </location>
</feature>